<gene>
    <name evidence="2" type="ORF">FD755_013558</name>
</gene>
<dbReference type="AlphaFoldDB" id="A0A5N3XMB5"/>
<evidence type="ECO:0008006" key="4">
    <source>
        <dbReference type="Google" id="ProtNLM"/>
    </source>
</evidence>
<protein>
    <recommendedName>
        <fullName evidence="4">C2H2-type domain-containing protein</fullName>
    </recommendedName>
</protein>
<comment type="caution">
    <text evidence="2">The sequence shown here is derived from an EMBL/GenBank/DDBJ whole genome shotgun (WGS) entry which is preliminary data.</text>
</comment>
<evidence type="ECO:0000313" key="3">
    <source>
        <dbReference type="Proteomes" id="UP000326062"/>
    </source>
</evidence>
<evidence type="ECO:0000256" key="1">
    <source>
        <dbReference type="SAM" id="MobiDB-lite"/>
    </source>
</evidence>
<name>A0A5N3XMB5_MUNRE</name>
<keyword evidence="3" id="KW-1185">Reference proteome</keyword>
<proteinExistence type="predicted"/>
<dbReference type="Proteomes" id="UP000326062">
    <property type="component" value="Chromosome 8"/>
</dbReference>
<evidence type="ECO:0000313" key="2">
    <source>
        <dbReference type="EMBL" id="KAB0375066.1"/>
    </source>
</evidence>
<organism evidence="2 3">
    <name type="scientific">Muntiacus reevesi</name>
    <name type="common">Reeves' muntjac</name>
    <name type="synonym">Cervus reevesi</name>
    <dbReference type="NCBI Taxonomy" id="9886"/>
    <lineage>
        <taxon>Eukaryota</taxon>
        <taxon>Metazoa</taxon>
        <taxon>Chordata</taxon>
        <taxon>Craniata</taxon>
        <taxon>Vertebrata</taxon>
        <taxon>Euteleostomi</taxon>
        <taxon>Mammalia</taxon>
        <taxon>Eutheria</taxon>
        <taxon>Laurasiatheria</taxon>
        <taxon>Artiodactyla</taxon>
        <taxon>Ruminantia</taxon>
        <taxon>Pecora</taxon>
        <taxon>Cervidae</taxon>
        <taxon>Muntiacinae</taxon>
        <taxon>Muntiacus</taxon>
    </lineage>
</organism>
<reference evidence="2 3" key="1">
    <citation type="submission" date="2019-06" db="EMBL/GenBank/DDBJ databases">
        <title>Discovery of a novel chromosome fission-fusion reversal in muntjac.</title>
        <authorList>
            <person name="Mudd A.B."/>
            <person name="Bredeson J.V."/>
            <person name="Baum R."/>
            <person name="Hockemeyer D."/>
            <person name="Rokhsar D.S."/>
        </authorList>
    </citation>
    <scope>NUCLEOTIDE SEQUENCE [LARGE SCALE GENOMIC DNA]</scope>
    <source>
        <strain evidence="2">UCam_UCB_Mr</strain>
        <tissue evidence="2">Fibroblast cell line</tissue>
    </source>
</reference>
<feature type="region of interest" description="Disordered" evidence="1">
    <location>
        <begin position="75"/>
        <end position="101"/>
    </location>
</feature>
<accession>A0A5N3XMB5</accession>
<dbReference type="EMBL" id="VCEB01000007">
    <property type="protein sequence ID" value="KAB0375066.1"/>
    <property type="molecule type" value="Genomic_DNA"/>
</dbReference>
<feature type="region of interest" description="Disordered" evidence="1">
    <location>
        <begin position="1"/>
        <end position="20"/>
    </location>
</feature>
<feature type="region of interest" description="Disordered" evidence="1">
    <location>
        <begin position="34"/>
        <end position="53"/>
    </location>
</feature>
<sequence>MNEYPTERKRKTLHLSPYSDSSGISRIADVYFDNENDDSDTETSSVLPKFTGGIKTRNRNQYNLIPEKSADIDICDEDFDSPESDHQQTQEESPTEVPTAKDVPVVAEVHQISEDYDQTDEESPAKPCRIVGKSQALNYAEKVSLPASDQTSKLHEEDPYICKYCDYKTESCVLLGQELSLHFQEHSFDGQHLCLFCEHEANDPEGLHSHVVNEHASLLSKITLDKCKNFFVSQACGFQSRLHTNVNRYVAIEHIKFFSHVYDDCGKGFSSMLEYCKDLNRIYLKGFAYTEDFKIHLDHKHLADLPHNCSECLMKFGNERELISQFPVHETP</sequence>